<accession>A0A1H7KNA5</accession>
<evidence type="ECO:0000313" key="2">
    <source>
        <dbReference type="Proteomes" id="UP000198953"/>
    </source>
</evidence>
<evidence type="ECO:0000313" key="1">
    <source>
        <dbReference type="EMBL" id="SEK88006.1"/>
    </source>
</evidence>
<protein>
    <submittedName>
        <fullName evidence="1">Uncharacterized protein</fullName>
    </submittedName>
</protein>
<gene>
    <name evidence="1" type="ORF">SAMN05660976_01306</name>
</gene>
<dbReference type="Proteomes" id="UP000198953">
    <property type="component" value="Unassembled WGS sequence"/>
</dbReference>
<name>A0A1H7KNA5_9ACTN</name>
<dbReference type="RefSeq" id="WP_055505677.1">
    <property type="nucleotide sequence ID" value="NZ_JBEORD010000031.1"/>
</dbReference>
<dbReference type="STRING" id="46177.SAMN05660976_01306"/>
<organism evidence="1 2">
    <name type="scientific">Nonomuraea pusilla</name>
    <dbReference type="NCBI Taxonomy" id="46177"/>
    <lineage>
        <taxon>Bacteria</taxon>
        <taxon>Bacillati</taxon>
        <taxon>Actinomycetota</taxon>
        <taxon>Actinomycetes</taxon>
        <taxon>Streptosporangiales</taxon>
        <taxon>Streptosporangiaceae</taxon>
        <taxon>Nonomuraea</taxon>
    </lineage>
</organism>
<sequence>MFSMPGLLLLTIAALAAAIACALTLATGVSWPTALLSGGAAGGVTLGVVPKLIERHDDE</sequence>
<dbReference type="EMBL" id="FOBF01000003">
    <property type="protein sequence ID" value="SEK88006.1"/>
    <property type="molecule type" value="Genomic_DNA"/>
</dbReference>
<dbReference type="AlphaFoldDB" id="A0A1H7KNA5"/>
<proteinExistence type="predicted"/>
<keyword evidence="2" id="KW-1185">Reference proteome</keyword>
<reference evidence="1 2" key="1">
    <citation type="submission" date="2016-10" db="EMBL/GenBank/DDBJ databases">
        <authorList>
            <person name="de Groot N.N."/>
        </authorList>
    </citation>
    <scope>NUCLEOTIDE SEQUENCE [LARGE SCALE GENOMIC DNA]</scope>
    <source>
        <strain evidence="1 2">DSM 43357</strain>
    </source>
</reference>